<dbReference type="Proteomes" id="UP000532769">
    <property type="component" value="Unassembled WGS sequence"/>
</dbReference>
<feature type="transmembrane region" description="Helical" evidence="7">
    <location>
        <begin position="273"/>
        <end position="294"/>
    </location>
</feature>
<evidence type="ECO:0000256" key="5">
    <source>
        <dbReference type="ARBA" id="ARBA00022989"/>
    </source>
</evidence>
<keyword evidence="10" id="KW-1185">Reference proteome</keyword>
<keyword evidence="6 7" id="KW-0472">Membrane</keyword>
<comment type="subcellular location">
    <subcellularLocation>
        <location evidence="1">Cell membrane</location>
        <topology evidence="1">Multi-pass membrane protein</topology>
    </subcellularLocation>
</comment>
<dbReference type="InterPro" id="IPR011701">
    <property type="entry name" value="MFS"/>
</dbReference>
<feature type="transmembrane region" description="Helical" evidence="7">
    <location>
        <begin position="338"/>
        <end position="357"/>
    </location>
</feature>
<dbReference type="Pfam" id="PF07690">
    <property type="entry name" value="MFS_1"/>
    <property type="match status" value="2"/>
</dbReference>
<dbReference type="CDD" id="cd17474">
    <property type="entry name" value="MFS_YfmO_like"/>
    <property type="match status" value="1"/>
</dbReference>
<comment type="caution">
    <text evidence="9">The sequence shown here is derived from an EMBL/GenBank/DDBJ whole genome shotgun (WGS) entry which is preliminary data.</text>
</comment>
<evidence type="ECO:0000256" key="4">
    <source>
        <dbReference type="ARBA" id="ARBA00022692"/>
    </source>
</evidence>
<feature type="domain" description="Major facilitator superfamily (MFS) profile" evidence="8">
    <location>
        <begin position="6"/>
        <end position="383"/>
    </location>
</feature>
<dbReference type="InterPro" id="IPR050189">
    <property type="entry name" value="MFS_Efflux_Transporters"/>
</dbReference>
<feature type="transmembrane region" description="Helical" evidence="7">
    <location>
        <begin position="158"/>
        <end position="180"/>
    </location>
</feature>
<reference evidence="9 10" key="1">
    <citation type="submission" date="2020-03" db="EMBL/GenBank/DDBJ databases">
        <title>Genomic Encyclopedia of Archaeal and Bacterial Type Strains, Phase II (KMG-II): from individual species to whole genera.</title>
        <authorList>
            <person name="Goeker M."/>
        </authorList>
    </citation>
    <scope>NUCLEOTIDE SEQUENCE [LARGE SCALE GENOMIC DNA]</scope>
    <source>
        <strain evidence="9 10">DSM 4749</strain>
    </source>
</reference>
<organism evidence="9 10">
    <name type="scientific">Saccharococcus thermophilus</name>
    <dbReference type="NCBI Taxonomy" id="29396"/>
    <lineage>
        <taxon>Bacteria</taxon>
        <taxon>Bacillati</taxon>
        <taxon>Bacillota</taxon>
        <taxon>Bacilli</taxon>
        <taxon>Bacillales</taxon>
        <taxon>Anoxybacillaceae</taxon>
        <taxon>Saccharococcus</taxon>
    </lineage>
</organism>
<feature type="transmembrane region" description="Helical" evidence="7">
    <location>
        <begin position="101"/>
        <end position="122"/>
    </location>
</feature>
<dbReference type="PROSITE" id="PS50850">
    <property type="entry name" value="MFS"/>
    <property type="match status" value="1"/>
</dbReference>
<dbReference type="Gene3D" id="1.20.1720.10">
    <property type="entry name" value="Multidrug resistance protein D"/>
    <property type="match status" value="1"/>
</dbReference>
<feature type="transmembrane region" description="Helical" evidence="7">
    <location>
        <begin position="210"/>
        <end position="232"/>
    </location>
</feature>
<dbReference type="InterPro" id="IPR020846">
    <property type="entry name" value="MFS_dom"/>
</dbReference>
<keyword evidence="2" id="KW-0813">Transport</keyword>
<evidence type="ECO:0000256" key="3">
    <source>
        <dbReference type="ARBA" id="ARBA00022475"/>
    </source>
</evidence>
<feature type="transmembrane region" description="Helical" evidence="7">
    <location>
        <begin position="363"/>
        <end position="383"/>
    </location>
</feature>
<feature type="transmembrane region" description="Helical" evidence="7">
    <location>
        <begin position="38"/>
        <end position="60"/>
    </location>
</feature>
<feature type="transmembrane region" description="Helical" evidence="7">
    <location>
        <begin position="72"/>
        <end position="95"/>
    </location>
</feature>
<accession>A0A846MC30</accession>
<dbReference type="SUPFAM" id="SSF103473">
    <property type="entry name" value="MFS general substrate transporter"/>
    <property type="match status" value="1"/>
</dbReference>
<evidence type="ECO:0000256" key="2">
    <source>
        <dbReference type="ARBA" id="ARBA00022448"/>
    </source>
</evidence>
<dbReference type="PANTHER" id="PTHR43124:SF3">
    <property type="entry name" value="CHLORAMPHENICOL EFFLUX PUMP RV0191"/>
    <property type="match status" value="1"/>
</dbReference>
<evidence type="ECO:0000256" key="1">
    <source>
        <dbReference type="ARBA" id="ARBA00004651"/>
    </source>
</evidence>
<feature type="transmembrane region" description="Helical" evidence="7">
    <location>
        <begin position="244"/>
        <end position="261"/>
    </location>
</feature>
<feature type="transmembrane region" description="Helical" evidence="7">
    <location>
        <begin position="134"/>
        <end position="152"/>
    </location>
</feature>
<evidence type="ECO:0000256" key="7">
    <source>
        <dbReference type="SAM" id="Phobius"/>
    </source>
</evidence>
<dbReference type="GO" id="GO:0005886">
    <property type="term" value="C:plasma membrane"/>
    <property type="evidence" value="ECO:0007669"/>
    <property type="project" value="UniProtKB-SubCell"/>
</dbReference>
<keyword evidence="3" id="KW-1003">Cell membrane</keyword>
<keyword evidence="4 7" id="KW-0812">Transmembrane</keyword>
<evidence type="ECO:0000259" key="8">
    <source>
        <dbReference type="PROSITE" id="PS50850"/>
    </source>
</evidence>
<dbReference type="EMBL" id="JAASRS010000001">
    <property type="protein sequence ID" value="NIK14122.1"/>
    <property type="molecule type" value="Genomic_DNA"/>
</dbReference>
<evidence type="ECO:0000313" key="9">
    <source>
        <dbReference type="EMBL" id="NIK14122.1"/>
    </source>
</evidence>
<name>A0A846MC30_9BACL</name>
<sequence length="395" mass="43392">MNRTVIVYLVSLAAFLGPFTQTIYTPILPEVTADFATSSFLVNLTISIFTFFLAMMQMVYGPLTDIKGRRNVLLAGILLYTAASLGCFFSNSIYVLLAFRALQAIGIAVGSVVAATVIGDLFEGKERGKAMGTFQMMVSLGPVAGPIVGGFLGGRFNFHTVFLVLVFVGMLIWLGNFIFLKETKPESQTSKAFQLRDFAMILRHRAGSSIILLGFIQYYALYNFLVFLPGILTERYGLSAEEKGIVYLAMSCMIVVGSFIGGRIQGYWKDRHIILATSYCTVLSIFLFLLVSYISIPLLVLAIALFGLFLGTSLPVQTTLLTYVFQANRSTAIGVYNFFRYMGMAFGPMVGSVLFSLGGYRLVYGFADAVFLACSLLLTMRVMRLGKQSPSIEKS</sequence>
<dbReference type="GO" id="GO:0022857">
    <property type="term" value="F:transmembrane transporter activity"/>
    <property type="evidence" value="ECO:0007669"/>
    <property type="project" value="InterPro"/>
</dbReference>
<keyword evidence="5 7" id="KW-1133">Transmembrane helix</keyword>
<feature type="transmembrane region" description="Helical" evidence="7">
    <location>
        <begin position="300"/>
        <end position="326"/>
    </location>
</feature>
<gene>
    <name evidence="9" type="ORF">BDD39_000632</name>
</gene>
<dbReference type="AlphaFoldDB" id="A0A846MC30"/>
<evidence type="ECO:0000256" key="6">
    <source>
        <dbReference type="ARBA" id="ARBA00023136"/>
    </source>
</evidence>
<proteinExistence type="predicted"/>
<evidence type="ECO:0000313" key="10">
    <source>
        <dbReference type="Proteomes" id="UP000532769"/>
    </source>
</evidence>
<dbReference type="InterPro" id="IPR036259">
    <property type="entry name" value="MFS_trans_sf"/>
</dbReference>
<dbReference type="PANTHER" id="PTHR43124">
    <property type="entry name" value="PURINE EFFLUX PUMP PBUE"/>
    <property type="match status" value="1"/>
</dbReference>
<dbReference type="RefSeq" id="WP_166908129.1">
    <property type="nucleotide sequence ID" value="NZ_JAASRS010000001.1"/>
</dbReference>
<protein>
    <submittedName>
        <fullName evidence="9">MFS family permease</fullName>
    </submittedName>
</protein>